<evidence type="ECO:0000313" key="2">
    <source>
        <dbReference type="Proteomes" id="UP000275777"/>
    </source>
</evidence>
<dbReference type="AlphaFoldDB" id="A0A3S4LGM5"/>
<gene>
    <name evidence="1" type="ORF">NCTC9695_02275</name>
</gene>
<dbReference type="EMBL" id="LR134182">
    <property type="protein sequence ID" value="VEB41835.1"/>
    <property type="molecule type" value="Genomic_DNA"/>
</dbReference>
<organism evidence="1 2">
    <name type="scientific">Chromobacterium violaceum</name>
    <dbReference type="NCBI Taxonomy" id="536"/>
    <lineage>
        <taxon>Bacteria</taxon>
        <taxon>Pseudomonadati</taxon>
        <taxon>Pseudomonadota</taxon>
        <taxon>Betaproteobacteria</taxon>
        <taxon>Neisseriales</taxon>
        <taxon>Chromobacteriaceae</taxon>
        <taxon>Chromobacterium</taxon>
    </lineage>
</organism>
<proteinExistence type="predicted"/>
<sequence>MATITSGATPYWRSARDSASALACQNAVPSAISLSLTVDARNWYQGREVDGLSRMRMMLGFSSTLANTASSSGRLNWPLATCSSM</sequence>
<protein>
    <submittedName>
        <fullName evidence="1">Uncharacterized protein</fullName>
    </submittedName>
</protein>
<name>A0A3S4LGM5_CHRVL</name>
<reference evidence="1 2" key="1">
    <citation type="submission" date="2018-12" db="EMBL/GenBank/DDBJ databases">
        <authorList>
            <consortium name="Pathogen Informatics"/>
        </authorList>
    </citation>
    <scope>NUCLEOTIDE SEQUENCE [LARGE SCALE GENOMIC DNA]</scope>
    <source>
        <strain evidence="1 2">NCTC9695</strain>
    </source>
</reference>
<evidence type="ECO:0000313" key="1">
    <source>
        <dbReference type="EMBL" id="VEB41835.1"/>
    </source>
</evidence>
<dbReference type="Proteomes" id="UP000275777">
    <property type="component" value="Chromosome"/>
</dbReference>
<accession>A0A3S4LGM5</accession>